<sequence length="49" mass="5081">MSKILKSKGKGSILAIIGIIMCGVGVYRGEVNVVLAKSVKICMECIGIG</sequence>
<proteinExistence type="predicted"/>
<dbReference type="AlphaFoldDB" id="A0A0A0I3I6"/>
<dbReference type="NCBIfam" id="NF040920">
    <property type="entry name" value="CD1871A_fam"/>
    <property type="match status" value="1"/>
</dbReference>
<dbReference type="EMBL" id="JENJ01000029">
    <property type="protein sequence ID" value="KGM95974.1"/>
    <property type="molecule type" value="Genomic_DNA"/>
</dbReference>
<name>A0A0A0I3I6_CLONO</name>
<keyword evidence="1" id="KW-0472">Membrane</keyword>
<keyword evidence="1" id="KW-0812">Transmembrane</keyword>
<evidence type="ECO:0000256" key="1">
    <source>
        <dbReference type="SAM" id="Phobius"/>
    </source>
</evidence>
<evidence type="ECO:0000313" key="2">
    <source>
        <dbReference type="EMBL" id="KGM95974.1"/>
    </source>
</evidence>
<protein>
    <submittedName>
        <fullName evidence="2">Thioredoxin</fullName>
    </submittedName>
</protein>
<accession>A0A0A0I3I6</accession>
<feature type="transmembrane region" description="Helical" evidence="1">
    <location>
        <begin position="12"/>
        <end position="29"/>
    </location>
</feature>
<organism evidence="2 3">
    <name type="scientific">Clostridium novyi A str. 4552</name>
    <dbReference type="NCBI Taxonomy" id="1444289"/>
    <lineage>
        <taxon>Bacteria</taxon>
        <taxon>Bacillati</taxon>
        <taxon>Bacillota</taxon>
        <taxon>Clostridia</taxon>
        <taxon>Eubacteriales</taxon>
        <taxon>Clostridiaceae</taxon>
        <taxon>Clostridium</taxon>
    </lineage>
</organism>
<dbReference type="RefSeq" id="WP_039255383.1">
    <property type="nucleotide sequence ID" value="NZ_JENJ01000029.1"/>
</dbReference>
<keyword evidence="1" id="KW-1133">Transmembrane helix</keyword>
<reference evidence="2 3" key="1">
    <citation type="submission" date="2014-01" db="EMBL/GenBank/DDBJ databases">
        <title>Plasmidome dynamics in the species complex Clostridium novyi sensu lato converts strains of independent lineages into distinctly different pathogens.</title>
        <authorList>
            <person name="Skarin H."/>
            <person name="Segerman B."/>
        </authorList>
    </citation>
    <scope>NUCLEOTIDE SEQUENCE [LARGE SCALE GENOMIC DNA]</scope>
    <source>
        <strain evidence="2 3">4552</strain>
    </source>
</reference>
<dbReference type="InterPro" id="IPR047708">
    <property type="entry name" value="CD1871A-like"/>
</dbReference>
<evidence type="ECO:0000313" key="3">
    <source>
        <dbReference type="Proteomes" id="UP000030012"/>
    </source>
</evidence>
<comment type="caution">
    <text evidence="2">The sequence shown here is derived from an EMBL/GenBank/DDBJ whole genome shotgun (WGS) entry which is preliminary data.</text>
</comment>
<gene>
    <name evidence="2" type="ORF">Z968_07795</name>
</gene>
<dbReference type="Proteomes" id="UP000030012">
    <property type="component" value="Unassembled WGS sequence"/>
</dbReference>